<dbReference type="EMBL" id="NIBL01000002">
    <property type="protein sequence ID" value="OUZ18203.1"/>
    <property type="molecule type" value="Genomic_DNA"/>
</dbReference>
<keyword evidence="4" id="KW-0479">Metal-binding</keyword>
<evidence type="ECO:0000256" key="1">
    <source>
        <dbReference type="ARBA" id="ARBA00001947"/>
    </source>
</evidence>
<dbReference type="NCBIfam" id="TIGR01430">
    <property type="entry name" value="aden_deam"/>
    <property type="match status" value="1"/>
</dbReference>
<evidence type="ECO:0000256" key="6">
    <source>
        <dbReference type="ARBA" id="ARBA00022833"/>
    </source>
</evidence>
<dbReference type="GO" id="GO:0046872">
    <property type="term" value="F:metal ion binding"/>
    <property type="evidence" value="ECO:0007669"/>
    <property type="project" value="UniProtKB-KW"/>
</dbReference>
<keyword evidence="6" id="KW-0862">Zinc</keyword>
<comment type="caution">
    <text evidence="8">The sequence shown here is derived from an EMBL/GenBank/DDBJ whole genome shotgun (WGS) entry which is preliminary data.</text>
</comment>
<dbReference type="InterPro" id="IPR001365">
    <property type="entry name" value="A_deaminase_dom"/>
</dbReference>
<dbReference type="InterPro" id="IPR006330">
    <property type="entry name" value="Ado/ade_deaminase"/>
</dbReference>
<dbReference type="GO" id="GO:0006154">
    <property type="term" value="P:adenosine catabolic process"/>
    <property type="evidence" value="ECO:0007669"/>
    <property type="project" value="TreeGrafter"/>
</dbReference>
<dbReference type="GO" id="GO:0004000">
    <property type="term" value="F:adenosine deaminase activity"/>
    <property type="evidence" value="ECO:0007669"/>
    <property type="project" value="UniProtKB-ARBA"/>
</dbReference>
<name>A0A1Y3UL24_9ENTE</name>
<protein>
    <recommendedName>
        <fullName evidence="3">adenosine deaminase</fullName>
        <ecNumber evidence="3">3.5.4.4</ecNumber>
    </recommendedName>
</protein>
<evidence type="ECO:0000256" key="5">
    <source>
        <dbReference type="ARBA" id="ARBA00022801"/>
    </source>
</evidence>
<dbReference type="GO" id="GO:0005829">
    <property type="term" value="C:cytosol"/>
    <property type="evidence" value="ECO:0007669"/>
    <property type="project" value="TreeGrafter"/>
</dbReference>
<feature type="domain" description="Adenosine deaminase" evidence="7">
    <location>
        <begin position="10"/>
        <end position="326"/>
    </location>
</feature>
<comment type="cofactor">
    <cofactor evidence="1">
        <name>Zn(2+)</name>
        <dbReference type="ChEBI" id="CHEBI:29105"/>
    </cofactor>
</comment>
<gene>
    <name evidence="8" type="ORF">A5869_001685</name>
</gene>
<evidence type="ECO:0000313" key="9">
    <source>
        <dbReference type="Proteomes" id="UP000196503"/>
    </source>
</evidence>
<evidence type="ECO:0000313" key="8">
    <source>
        <dbReference type="EMBL" id="OUZ18203.1"/>
    </source>
</evidence>
<evidence type="ECO:0000256" key="4">
    <source>
        <dbReference type="ARBA" id="ARBA00022723"/>
    </source>
</evidence>
<accession>A0A1Y3UL24</accession>
<sequence>MEKALLQRVPKVELHCHLDGSISMACLEKMAKKDGYPLENLAKVHAPKKCQNLQAYLDSFDAVLPLLQSEENLTMAAYDLVEQVSRENVRYLEIRFAPLLHTHQGLSMSQILDAVCLGIEQGMQDYEVEVNLIISAMRHHSNERNLDLVEKVCSMQQARVVGFDYAGDERDDLGERGEVVALAKNKQLQITLHAGECGCAHHVVEAIHLGATRIGHGVAIKDDLKALDLCVQKGTLLEICPTSNLQTNAVDTIENYPYPLFVEKKVKFCVNTDNRTVSNTSLMNEYALLNQYFGFDLSMMQKTNIDAIQASFAHPTTKERICRELKQKYQELMHENN</sequence>
<dbReference type="EC" id="3.5.4.4" evidence="3"/>
<dbReference type="Pfam" id="PF00962">
    <property type="entry name" value="A_deaminase"/>
    <property type="match status" value="1"/>
</dbReference>
<organism evidence="8 9">
    <name type="scientific">Enterococcus cecorum</name>
    <dbReference type="NCBI Taxonomy" id="44008"/>
    <lineage>
        <taxon>Bacteria</taxon>
        <taxon>Bacillati</taxon>
        <taxon>Bacillota</taxon>
        <taxon>Bacilli</taxon>
        <taxon>Lactobacillales</taxon>
        <taxon>Enterococcaceae</taxon>
        <taxon>Enterococcus</taxon>
    </lineage>
</organism>
<dbReference type="PANTHER" id="PTHR11409:SF43">
    <property type="entry name" value="ADENOSINE DEAMINASE"/>
    <property type="match status" value="1"/>
</dbReference>
<dbReference type="GO" id="GO:0046103">
    <property type="term" value="P:inosine biosynthetic process"/>
    <property type="evidence" value="ECO:0007669"/>
    <property type="project" value="TreeGrafter"/>
</dbReference>
<reference evidence="8 9" key="1">
    <citation type="submission" date="2017-05" db="EMBL/GenBank/DDBJ databases">
        <title>The Genome Sequence of Enterococcus faecium 2D5_DIV0622.</title>
        <authorList>
            <consortium name="The Broad Institute Genomics Platform"/>
            <consortium name="The Broad Institute Genomic Center for Infectious Diseases"/>
            <person name="Earl A."/>
            <person name="Manson A."/>
            <person name="Schwartman J."/>
            <person name="Gilmore M."/>
            <person name="Abouelleil A."/>
            <person name="Cao P."/>
            <person name="Chapman S."/>
            <person name="Cusick C."/>
            <person name="Shea T."/>
            <person name="Young S."/>
            <person name="Neafsey D."/>
            <person name="Nusbaum C."/>
            <person name="Birren B."/>
        </authorList>
    </citation>
    <scope>NUCLEOTIDE SEQUENCE [LARGE SCALE GENOMIC DNA]</scope>
    <source>
        <strain evidence="8 9">2D5_DIV0622</strain>
    </source>
</reference>
<dbReference type="RefSeq" id="WP_087403099.1">
    <property type="nucleotide sequence ID" value="NZ_JAKYKU010000028.1"/>
</dbReference>
<dbReference type="Gene3D" id="3.20.20.140">
    <property type="entry name" value="Metal-dependent hydrolases"/>
    <property type="match status" value="1"/>
</dbReference>
<dbReference type="PANTHER" id="PTHR11409">
    <property type="entry name" value="ADENOSINE DEAMINASE"/>
    <property type="match status" value="1"/>
</dbReference>
<evidence type="ECO:0000259" key="7">
    <source>
        <dbReference type="Pfam" id="PF00962"/>
    </source>
</evidence>
<proteinExistence type="inferred from homology"/>
<comment type="similarity">
    <text evidence="2">Belongs to the metallo-dependent hydrolases superfamily. Adenosine and AMP deaminases family.</text>
</comment>
<dbReference type="GO" id="GO:0043103">
    <property type="term" value="P:hypoxanthine salvage"/>
    <property type="evidence" value="ECO:0007669"/>
    <property type="project" value="TreeGrafter"/>
</dbReference>
<dbReference type="SUPFAM" id="SSF51556">
    <property type="entry name" value="Metallo-dependent hydrolases"/>
    <property type="match status" value="1"/>
</dbReference>
<evidence type="ECO:0000256" key="2">
    <source>
        <dbReference type="ARBA" id="ARBA00006676"/>
    </source>
</evidence>
<dbReference type="Proteomes" id="UP000196503">
    <property type="component" value="Unassembled WGS sequence"/>
</dbReference>
<dbReference type="AlphaFoldDB" id="A0A1Y3UL24"/>
<keyword evidence="5" id="KW-0378">Hydrolase</keyword>
<evidence type="ECO:0000256" key="3">
    <source>
        <dbReference type="ARBA" id="ARBA00012784"/>
    </source>
</evidence>
<dbReference type="InterPro" id="IPR032466">
    <property type="entry name" value="Metal_Hydrolase"/>
</dbReference>